<dbReference type="PATRIC" id="fig|1075402.3.peg.1065"/>
<dbReference type="STRING" id="1075402.AN216_24100"/>
<dbReference type="InterPro" id="IPR035959">
    <property type="entry name" value="RutC-like_sf"/>
</dbReference>
<comment type="caution">
    <text evidence="1">The sequence shown here is derived from an EMBL/GenBank/DDBJ whole genome shotgun (WGS) entry which is preliminary data.</text>
</comment>
<evidence type="ECO:0000313" key="2">
    <source>
        <dbReference type="Proteomes" id="UP000176101"/>
    </source>
</evidence>
<protein>
    <submittedName>
        <fullName evidence="1">Uncharacterized protein</fullName>
    </submittedName>
</protein>
<proteinExistence type="predicted"/>
<dbReference type="InterPro" id="IPR006175">
    <property type="entry name" value="YjgF/YER057c/UK114"/>
</dbReference>
<keyword evidence="2" id="KW-1185">Reference proteome</keyword>
<dbReference type="SUPFAM" id="SSF55298">
    <property type="entry name" value="YjgF-like"/>
    <property type="match status" value="1"/>
</dbReference>
<gene>
    <name evidence="1" type="ORF">AN216_24100</name>
</gene>
<dbReference type="Pfam" id="PF01042">
    <property type="entry name" value="Ribonuc_L-PSP"/>
    <property type="match status" value="1"/>
</dbReference>
<sequence length="145" mass="15094">MTPSELAGLPVPAPQGHYQPVRRCGGIVATAGMTPRSRGEMRFPGLVGAEVVLDDAREAARIAVRNALLALTLEDETLERVRMLRMTVYVAAVAGFRDHSRVADAASDVLAGVLADRGACARSAIGVASLPGGACVEIELTATLD</sequence>
<organism evidence="1 2">
    <name type="scientific">Streptomyces oceani</name>
    <dbReference type="NCBI Taxonomy" id="1075402"/>
    <lineage>
        <taxon>Bacteria</taxon>
        <taxon>Bacillati</taxon>
        <taxon>Actinomycetota</taxon>
        <taxon>Actinomycetes</taxon>
        <taxon>Kitasatosporales</taxon>
        <taxon>Streptomycetaceae</taxon>
        <taxon>Streptomyces</taxon>
    </lineage>
</organism>
<reference evidence="1 2" key="1">
    <citation type="journal article" date="2016" name="Front. Microbiol.">
        <title>Comparative Genomics Analysis of Streptomyces Species Reveals Their Adaptation to the Marine Environment and Their Diversity at the Genomic Level.</title>
        <authorList>
            <person name="Tian X."/>
            <person name="Zhang Z."/>
            <person name="Yang T."/>
            <person name="Chen M."/>
            <person name="Li J."/>
            <person name="Chen F."/>
            <person name="Yang J."/>
            <person name="Li W."/>
            <person name="Zhang B."/>
            <person name="Zhang Z."/>
            <person name="Wu J."/>
            <person name="Zhang C."/>
            <person name="Long L."/>
            <person name="Xiao J."/>
        </authorList>
    </citation>
    <scope>NUCLEOTIDE SEQUENCE [LARGE SCALE GENOMIC DNA]</scope>
    <source>
        <strain evidence="1 2">SCSIO 02100</strain>
    </source>
</reference>
<accession>A0A1E7JVY5</accession>
<dbReference type="CDD" id="cd02199">
    <property type="entry name" value="YjgF_YER057c_UK114_like_1"/>
    <property type="match status" value="1"/>
</dbReference>
<dbReference type="RefSeq" id="WP_070198807.1">
    <property type="nucleotide sequence ID" value="NZ_LJGU01000152.1"/>
</dbReference>
<dbReference type="OrthoDB" id="9806229at2"/>
<dbReference type="AlphaFoldDB" id="A0A1E7JVY5"/>
<dbReference type="EMBL" id="LJGU01000152">
    <property type="protein sequence ID" value="OEU94834.1"/>
    <property type="molecule type" value="Genomic_DNA"/>
</dbReference>
<dbReference type="PANTHER" id="PTHR43760:SF1">
    <property type="entry name" value="ENDORIBONUCLEASE L-PSP_CHORISMATE MUTASE-LIKE DOMAIN-CONTAINING PROTEIN"/>
    <property type="match status" value="1"/>
</dbReference>
<dbReference type="InterPro" id="IPR013813">
    <property type="entry name" value="Endoribo_LPSP/chorism_mut-like"/>
</dbReference>
<dbReference type="PANTHER" id="PTHR43760">
    <property type="entry name" value="ENDORIBONUCLEASE-RELATED"/>
    <property type="match status" value="1"/>
</dbReference>
<name>A0A1E7JVY5_9ACTN</name>
<dbReference type="Proteomes" id="UP000176101">
    <property type="component" value="Unassembled WGS sequence"/>
</dbReference>
<evidence type="ECO:0000313" key="1">
    <source>
        <dbReference type="EMBL" id="OEU94834.1"/>
    </source>
</evidence>
<dbReference type="Gene3D" id="3.30.1330.40">
    <property type="entry name" value="RutC-like"/>
    <property type="match status" value="1"/>
</dbReference>